<keyword evidence="1 2" id="KW-0479">Metal-binding</keyword>
<dbReference type="CDD" id="cd06460">
    <property type="entry name" value="M32_Taq"/>
    <property type="match status" value="1"/>
</dbReference>
<keyword evidence="2" id="KW-0862">Zinc</keyword>
<dbReference type="EC" id="3.4.17.19" evidence="1"/>
<dbReference type="RefSeq" id="WP_058580603.1">
    <property type="nucleotide sequence ID" value="NZ_LOPU01000016.1"/>
</dbReference>
<dbReference type="Gene3D" id="1.10.1370.30">
    <property type="match status" value="1"/>
</dbReference>
<comment type="similarity">
    <text evidence="1">Belongs to the peptidase M32 family.</text>
</comment>
<comment type="caution">
    <text evidence="4">The sequence shown here is derived from an EMBL/GenBank/DDBJ whole genome shotgun (WGS) entry which is preliminary data.</text>
</comment>
<proteinExistence type="inferred from homology"/>
<evidence type="ECO:0000256" key="1">
    <source>
        <dbReference type="PIRNR" id="PIRNR006615"/>
    </source>
</evidence>
<gene>
    <name evidence="4" type="ORF">AUR64_06330</name>
</gene>
<dbReference type="InterPro" id="IPR001333">
    <property type="entry name" value="Peptidase_M32_Taq"/>
</dbReference>
<dbReference type="Pfam" id="PF02074">
    <property type="entry name" value="Peptidase_M32"/>
    <property type="match status" value="1"/>
</dbReference>
<comment type="function">
    <text evidence="1">Broad specificity carboxypetidase that releases amino acids sequentially from the C-terminus, including neutral, aromatic, polar and basic residues.</text>
</comment>
<dbReference type="PROSITE" id="PS52034">
    <property type="entry name" value="PEPTIDASE_M32"/>
    <property type="match status" value="1"/>
</dbReference>
<dbReference type="PANTHER" id="PTHR34217">
    <property type="entry name" value="METAL-DEPENDENT CARBOXYPEPTIDASE"/>
    <property type="match status" value="1"/>
</dbReference>
<feature type="active site" description="Proton donor/acceptor" evidence="3">
    <location>
        <position position="266"/>
    </location>
</feature>
<dbReference type="AlphaFoldDB" id="A0A0W1RBN3"/>
<comment type="catalytic activity">
    <reaction evidence="1">
        <text>Release of a C-terminal amino acid with broad specificity, except for -Pro.</text>
        <dbReference type="EC" id="3.4.17.19"/>
    </reaction>
</comment>
<sequence length="500" mass="56833">MSSTPETAEAYDDLLSQYKRISNVDHASGYLMWDQHVMMPNGGAPARAEQQSALSAVHHDLLTSDDLAAALDAVDESELDGEEKAVVTEIRRQHERAANVPSDLVEDLTKAQAEAHEAWQEAKENDDFDTFAPHLQKLLDLHCERAEHIDPDRDPFEVMFEDREPHLPLSKVEEVFSDLRETLIPLIENVRENGDDLPTPFTSTYPENAQHELSQAALDAFGYPEDRGRLDTSAHPFTFGTQFDARVTTRYHDDDPLDALMATIHEFGHASYQLGLPDDKYATPLGESVSSGIHESQSRYWENHVGRTRAFWEFFLPEVKSHLPDAEDVTAENAYAAANRIKPDNLIRVEADEATYHLHIILRFEIERQLVAGEIDVEDVPEVWGDTFEEYLGIRPDSDSEGSLQDIHWSSWFVSFQNYTIGSVFAAQVDATIREEFDDVDGMIREGDFAPLWEWLTENVHSHGKRYPTDELIEEATGEPLTAEYFTEYVTEKFEDLYGL</sequence>
<accession>A0A0W1RBN3</accession>
<keyword evidence="1 4" id="KW-0121">Carboxypeptidase</keyword>
<dbReference type="GO" id="GO:0046872">
    <property type="term" value="F:metal ion binding"/>
    <property type="evidence" value="ECO:0007669"/>
    <property type="project" value="UniProtKB-KW"/>
</dbReference>
<feature type="binding site" evidence="2">
    <location>
        <position position="295"/>
    </location>
    <ligand>
        <name>Zn(2+)</name>
        <dbReference type="ChEBI" id="CHEBI:29105"/>
        <note>catalytic</note>
    </ligand>
</feature>
<dbReference type="PANTHER" id="PTHR34217:SF1">
    <property type="entry name" value="CARBOXYPEPTIDASE 1"/>
    <property type="match status" value="1"/>
</dbReference>
<keyword evidence="1" id="KW-0378">Hydrolase</keyword>
<keyword evidence="1" id="KW-0482">Metalloprotease</keyword>
<evidence type="ECO:0000256" key="3">
    <source>
        <dbReference type="PIRSR" id="PIRSR006615-2"/>
    </source>
</evidence>
<feature type="binding site" evidence="2">
    <location>
        <position position="265"/>
    </location>
    <ligand>
        <name>Zn(2+)</name>
        <dbReference type="ChEBI" id="CHEBI:29105"/>
        <note>catalytic</note>
    </ligand>
</feature>
<evidence type="ECO:0000313" key="5">
    <source>
        <dbReference type="Proteomes" id="UP000054387"/>
    </source>
</evidence>
<evidence type="ECO:0000256" key="2">
    <source>
        <dbReference type="PIRSR" id="PIRSR006615-1"/>
    </source>
</evidence>
<dbReference type="SUPFAM" id="SSF55486">
    <property type="entry name" value="Metalloproteases ('zincins'), catalytic domain"/>
    <property type="match status" value="1"/>
</dbReference>
<protein>
    <recommendedName>
        <fullName evidence="1">Metal-dependent carboxypeptidase</fullName>
        <ecNumber evidence="1">3.4.17.19</ecNumber>
    </recommendedName>
</protein>
<feature type="binding site" evidence="2">
    <location>
        <position position="269"/>
    </location>
    <ligand>
        <name>Zn(2+)</name>
        <dbReference type="ChEBI" id="CHEBI:29105"/>
        <note>catalytic</note>
    </ligand>
</feature>
<dbReference type="GO" id="GO:0006508">
    <property type="term" value="P:proteolysis"/>
    <property type="evidence" value="ECO:0007669"/>
    <property type="project" value="UniProtKB-UniRule"/>
</dbReference>
<evidence type="ECO:0000313" key="4">
    <source>
        <dbReference type="EMBL" id="KTG10805.1"/>
    </source>
</evidence>
<dbReference type="EMBL" id="LOPU01000016">
    <property type="protein sequence ID" value="KTG10805.1"/>
    <property type="molecule type" value="Genomic_DNA"/>
</dbReference>
<reference evidence="4 5" key="1">
    <citation type="submission" date="2015-12" db="EMBL/GenBank/DDBJ databases">
        <title>Haloprofundus marisrubri gen. nov., sp. nov., an extremely halophilic archaeon isolated from the Discovery deep brine-seawater interface in the Red Sea.</title>
        <authorList>
            <person name="Zhang G."/>
            <person name="Stingl U."/>
            <person name="Rashid M."/>
        </authorList>
    </citation>
    <scope>NUCLEOTIDE SEQUENCE [LARGE SCALE GENOMIC DNA]</scope>
    <source>
        <strain evidence="4 5">SB9</strain>
    </source>
</reference>
<keyword evidence="1" id="KW-0645">Protease</keyword>
<dbReference type="Proteomes" id="UP000054387">
    <property type="component" value="Unassembled WGS sequence"/>
</dbReference>
<dbReference type="PIRSF" id="PIRSF006615">
    <property type="entry name" value="Zn_crbxpep_Taq"/>
    <property type="match status" value="1"/>
</dbReference>
<name>A0A0W1RBN3_9EURY</name>
<dbReference type="GO" id="GO:0004181">
    <property type="term" value="F:metallocarboxypeptidase activity"/>
    <property type="evidence" value="ECO:0007669"/>
    <property type="project" value="UniProtKB-UniRule"/>
</dbReference>
<comment type="cofactor">
    <cofactor evidence="2">
        <name>Zn(2+)</name>
        <dbReference type="ChEBI" id="CHEBI:29105"/>
    </cofactor>
    <text evidence="2">Binds 1 zinc ion per subunit.</text>
</comment>
<keyword evidence="5" id="KW-1185">Reference proteome</keyword>
<organism evidence="4 5">
    <name type="scientific">Haloprofundus marisrubri</name>
    <dbReference type="NCBI Taxonomy" id="1514971"/>
    <lineage>
        <taxon>Archaea</taxon>
        <taxon>Methanobacteriati</taxon>
        <taxon>Methanobacteriota</taxon>
        <taxon>Stenosarchaea group</taxon>
        <taxon>Halobacteria</taxon>
        <taxon>Halobacteriales</taxon>
        <taxon>Haloferacaceae</taxon>
        <taxon>Haloprofundus</taxon>
    </lineage>
</organism>
<dbReference type="OrthoDB" id="7244at2157"/>